<comment type="caution">
    <text evidence="2">The sequence shown here is derived from an EMBL/GenBank/DDBJ whole genome shotgun (WGS) entry which is preliminary data.</text>
</comment>
<reference evidence="3" key="1">
    <citation type="journal article" date="2019" name="Int. J. Syst. Evol. Microbiol.">
        <title>The Global Catalogue of Microorganisms (GCM) 10K type strain sequencing project: providing services to taxonomists for standard genome sequencing and annotation.</title>
        <authorList>
            <consortium name="The Broad Institute Genomics Platform"/>
            <consortium name="The Broad Institute Genome Sequencing Center for Infectious Disease"/>
            <person name="Wu L."/>
            <person name="Ma J."/>
        </authorList>
    </citation>
    <scope>NUCLEOTIDE SEQUENCE [LARGE SCALE GENOMIC DNA]</scope>
    <source>
        <strain evidence="3">JCM 17555</strain>
    </source>
</reference>
<keyword evidence="3" id="KW-1185">Reference proteome</keyword>
<dbReference type="CDD" id="cd07750">
    <property type="entry name" value="PolyPPase_VTC_like"/>
    <property type="match status" value="1"/>
</dbReference>
<accession>A0ABP7NJ85</accession>
<feature type="domain" description="VTC" evidence="1">
    <location>
        <begin position="27"/>
        <end position="231"/>
    </location>
</feature>
<organism evidence="2 3">
    <name type="scientific">Allohahella marinimesophila</name>
    <dbReference type="NCBI Taxonomy" id="1054972"/>
    <lineage>
        <taxon>Bacteria</taxon>
        <taxon>Pseudomonadati</taxon>
        <taxon>Pseudomonadota</taxon>
        <taxon>Gammaproteobacteria</taxon>
        <taxon>Oceanospirillales</taxon>
        <taxon>Hahellaceae</taxon>
        <taxon>Allohahella</taxon>
    </lineage>
</organism>
<dbReference type="Proteomes" id="UP001501337">
    <property type="component" value="Unassembled WGS sequence"/>
</dbReference>
<proteinExistence type="predicted"/>
<evidence type="ECO:0000313" key="3">
    <source>
        <dbReference type="Proteomes" id="UP001501337"/>
    </source>
</evidence>
<dbReference type="InterPro" id="IPR042267">
    <property type="entry name" value="VTC_sf"/>
</dbReference>
<dbReference type="Pfam" id="PF09359">
    <property type="entry name" value="VTC"/>
    <property type="match status" value="1"/>
</dbReference>
<evidence type="ECO:0000313" key="2">
    <source>
        <dbReference type="EMBL" id="GAA3946023.1"/>
    </source>
</evidence>
<protein>
    <submittedName>
        <fullName evidence="2">Polyphosphate polymerase domain-containing protein</fullName>
    </submittedName>
</protein>
<dbReference type="EMBL" id="BAABBO010000001">
    <property type="protein sequence ID" value="GAA3946023.1"/>
    <property type="molecule type" value="Genomic_DNA"/>
</dbReference>
<dbReference type="Gene3D" id="3.20.100.30">
    <property type="entry name" value="VTC, catalytic tunnel domain"/>
    <property type="match status" value="1"/>
</dbReference>
<sequence>MNMAVPSPLQGFHGHSLADQSRVVLMNRVDTKFILSIRQLDRCLSRLQGELTALEMDGRRLFDYDTLYFDTPERRLFLDHHNGKLNRFKVRLRHYRQTRTTFLEVKKKTNRLRTLKSRMPLPLAALGDSTVSDFLRTQADLPAARMQPALFVCYQRATLINPMDRERVTVDTKLAFHEPNRSRSIALPGLAVVEVKAERKADYSPMLERLLWLGCRPLPFSKYCIGSSLLFGSELKTNQFKPVLRAIHGICN</sequence>
<evidence type="ECO:0000259" key="1">
    <source>
        <dbReference type="Pfam" id="PF09359"/>
    </source>
</evidence>
<gene>
    <name evidence="2" type="ORF">GCM10022278_01480</name>
</gene>
<name>A0ABP7NJ85_9GAMM</name>
<dbReference type="InterPro" id="IPR018966">
    <property type="entry name" value="VTC_domain"/>
</dbReference>